<keyword evidence="1" id="KW-1133">Transmembrane helix</keyword>
<dbReference type="AlphaFoldDB" id="A0A094QM09"/>
<protein>
    <recommendedName>
        <fullName evidence="2">Glycosyltransferase RgtA/B/C/D-like domain-containing protein</fullName>
    </recommendedName>
</protein>
<keyword evidence="1" id="KW-0472">Membrane</keyword>
<feature type="transmembrane region" description="Helical" evidence="1">
    <location>
        <begin position="304"/>
        <end position="321"/>
    </location>
</feature>
<feature type="domain" description="Glycosyltransferase RgtA/B/C/D-like" evidence="2">
    <location>
        <begin position="87"/>
        <end position="241"/>
    </location>
</feature>
<reference evidence="3" key="1">
    <citation type="submission" date="2014-06" db="EMBL/GenBank/DDBJ databases">
        <title>Key roles for freshwater Actinobacteria revealed by deep metagenomic sequencing.</title>
        <authorList>
            <person name="Ghai R."/>
            <person name="Mizuno C.M."/>
            <person name="Picazo A."/>
            <person name="Camacho A."/>
            <person name="Rodriguez-Valera F."/>
        </authorList>
    </citation>
    <scope>NUCLEOTIDE SEQUENCE</scope>
</reference>
<feature type="transmembrane region" description="Helical" evidence="1">
    <location>
        <begin position="327"/>
        <end position="345"/>
    </location>
</feature>
<evidence type="ECO:0000256" key="1">
    <source>
        <dbReference type="SAM" id="Phobius"/>
    </source>
</evidence>
<comment type="caution">
    <text evidence="3">The sequence shown here is derived from an EMBL/GenBank/DDBJ whole genome shotgun (WGS) entry which is preliminary data.</text>
</comment>
<evidence type="ECO:0000259" key="2">
    <source>
        <dbReference type="Pfam" id="PF13231"/>
    </source>
</evidence>
<feature type="transmembrane region" description="Helical" evidence="1">
    <location>
        <begin position="107"/>
        <end position="127"/>
    </location>
</feature>
<feature type="transmembrane region" description="Helical" evidence="1">
    <location>
        <begin position="227"/>
        <end position="244"/>
    </location>
</feature>
<feature type="transmembrane region" description="Helical" evidence="1">
    <location>
        <begin position="139"/>
        <end position="172"/>
    </location>
</feature>
<name>A0A094QM09_9ZZZZ</name>
<organism evidence="3">
    <name type="scientific">freshwater metagenome</name>
    <dbReference type="NCBI Taxonomy" id="449393"/>
    <lineage>
        <taxon>unclassified sequences</taxon>
        <taxon>metagenomes</taxon>
        <taxon>ecological metagenomes</taxon>
    </lineage>
</organism>
<dbReference type="InterPro" id="IPR038731">
    <property type="entry name" value="RgtA/B/C-like"/>
</dbReference>
<dbReference type="EMBL" id="JNSL01000110">
    <property type="protein sequence ID" value="KGA15536.1"/>
    <property type="molecule type" value="Genomic_DNA"/>
</dbReference>
<proteinExistence type="predicted"/>
<accession>A0A094QM09</accession>
<sequence length="375" mass="41130">MDRVDVTPSSAVQSIGTQIRVWQIPIVAWLVSRIIGCFGLVVWPTAEGHWFNSFGLTYMDGGWYRIIMTIGYPNGPLQDVSSAWPFAPLYPFTADILTRLGAPVGPSLILVSWLCALLALVGIWELARPRFGESVAKYSVWALALLPGAVGQVLAYSDSMFVAGVIGLLVVVDRIETRVREDGKTDHLWWLVGLLFLVVSSSRPNGILILPAVLAAVWVVQRSAKNIVIALAPSLIFLSIWMIYCENKTGDALAFLSAKNTWLETTIIDFFAHPLERPAIVLHVATFAIVAVIALPSMRKIPSWWHLVSFVLLIPSLILGVEGMARYISLTAPVLIALAISLNQLSKLLRTLFFVVSGSAMLFLAVNVVRSAWVP</sequence>
<feature type="transmembrane region" description="Helical" evidence="1">
    <location>
        <begin position="21"/>
        <end position="43"/>
    </location>
</feature>
<feature type="transmembrane region" description="Helical" evidence="1">
    <location>
        <begin position="279"/>
        <end position="297"/>
    </location>
</feature>
<dbReference type="Pfam" id="PF13231">
    <property type="entry name" value="PMT_2"/>
    <property type="match status" value="1"/>
</dbReference>
<gene>
    <name evidence="3" type="ORF">GM51_14625</name>
</gene>
<keyword evidence="1" id="KW-0812">Transmembrane</keyword>
<feature type="transmembrane region" description="Helical" evidence="1">
    <location>
        <begin position="187"/>
        <end position="220"/>
    </location>
</feature>
<feature type="transmembrane region" description="Helical" evidence="1">
    <location>
        <begin position="352"/>
        <end position="373"/>
    </location>
</feature>
<evidence type="ECO:0000313" key="3">
    <source>
        <dbReference type="EMBL" id="KGA15536.1"/>
    </source>
</evidence>